<dbReference type="AlphaFoldDB" id="A0A7J4J0H5"/>
<comment type="caution">
    <text evidence="1">The sequence shown here is derived from an EMBL/GenBank/DDBJ whole genome shotgun (WGS) entry which is preliminary data.</text>
</comment>
<name>A0A7J4J0H5_9ARCH</name>
<organism evidence="1 2">
    <name type="scientific">Candidatus Iainarchaeum sp</name>
    <dbReference type="NCBI Taxonomy" id="3101447"/>
    <lineage>
        <taxon>Archaea</taxon>
        <taxon>Candidatus Iainarchaeota</taxon>
        <taxon>Candidatus Iainarchaeia</taxon>
        <taxon>Candidatus Iainarchaeales</taxon>
        <taxon>Candidatus Iainarchaeaceae</taxon>
        <taxon>Candidatus Iainarchaeum</taxon>
    </lineage>
</organism>
<sequence>MDIYEINLVIEKKQFTKAFCTEIIYSLFEAHKEEFKDNKLEQGGRWSQSQVRNSKYLEKEIETLYYSQNMWGVDLPYPKSVTSINVVYDRKDYPIDNWYENIPKDKAVIAIRTDRPNVYWVDDPNDKWAPQIAKNINNFVKDSITVYNAIHPITGSNCWDNDRSTVTTIPTNAEHITWLTFFGPELVNKFGRKKILSAPAYKIVEFSDGGILLMSGPTPFGNKKNEHFEEWNTIVCQDKIAKHLGLGEYLPKTR</sequence>
<evidence type="ECO:0000313" key="2">
    <source>
        <dbReference type="Proteomes" id="UP000565078"/>
    </source>
</evidence>
<proteinExistence type="predicted"/>
<dbReference type="Proteomes" id="UP000565078">
    <property type="component" value="Unassembled WGS sequence"/>
</dbReference>
<evidence type="ECO:0000313" key="1">
    <source>
        <dbReference type="EMBL" id="HIH09979.1"/>
    </source>
</evidence>
<dbReference type="EMBL" id="DUGC01000075">
    <property type="protein sequence ID" value="HIH09979.1"/>
    <property type="molecule type" value="Genomic_DNA"/>
</dbReference>
<reference evidence="2" key="1">
    <citation type="journal article" date="2020" name="bioRxiv">
        <title>A rank-normalized archaeal taxonomy based on genome phylogeny resolves widespread incomplete and uneven classifications.</title>
        <authorList>
            <person name="Rinke C."/>
            <person name="Chuvochina M."/>
            <person name="Mussig A.J."/>
            <person name="Chaumeil P.-A."/>
            <person name="Waite D.W."/>
            <person name="Whitman W.B."/>
            <person name="Parks D.H."/>
            <person name="Hugenholtz P."/>
        </authorList>
    </citation>
    <scope>NUCLEOTIDE SEQUENCE [LARGE SCALE GENOMIC DNA]</scope>
</reference>
<protein>
    <submittedName>
        <fullName evidence="1">Uncharacterized protein</fullName>
    </submittedName>
</protein>
<accession>A0A7J4J0H5</accession>
<gene>
    <name evidence="1" type="ORF">HA254_04910</name>
</gene>